<dbReference type="CDD" id="cd07750">
    <property type="entry name" value="PolyPPase_VTC_like"/>
    <property type="match status" value="1"/>
</dbReference>
<dbReference type="Gene3D" id="3.20.100.30">
    <property type="entry name" value="VTC, catalytic tunnel domain"/>
    <property type="match status" value="1"/>
</dbReference>
<evidence type="ECO:0000259" key="1">
    <source>
        <dbReference type="Pfam" id="PF09359"/>
    </source>
</evidence>
<reference evidence="2" key="1">
    <citation type="submission" date="2023-09" db="EMBL/GenBank/DDBJ databases">
        <title>Marinobacter sediminicola sp. nov. and Marinobacter maritimum sp. nov., isolated from marine sediment.</title>
        <authorList>
            <person name="An J."/>
        </authorList>
    </citation>
    <scope>NUCLEOTIDE SEQUENCE</scope>
    <source>
        <strain evidence="2">F60267</strain>
    </source>
</reference>
<feature type="domain" description="VTC" evidence="1">
    <location>
        <begin position="28"/>
        <end position="231"/>
    </location>
</feature>
<evidence type="ECO:0000313" key="2">
    <source>
        <dbReference type="EMBL" id="MDS1311170.1"/>
    </source>
</evidence>
<dbReference type="InterPro" id="IPR018966">
    <property type="entry name" value="VTC_domain"/>
</dbReference>
<keyword evidence="3" id="KW-1185">Reference proteome</keyword>
<dbReference type="Pfam" id="PF09359">
    <property type="entry name" value="VTC"/>
    <property type="match status" value="1"/>
</dbReference>
<dbReference type="RefSeq" id="WP_310966580.1">
    <property type="nucleotide sequence ID" value="NZ_JAVMBO010000017.1"/>
</dbReference>
<accession>A0ABU2HJD5</accession>
<name>A0ABU2HJD5_9GAMM</name>
<dbReference type="Proteomes" id="UP001267407">
    <property type="component" value="Unassembled WGS sequence"/>
</dbReference>
<comment type="caution">
    <text evidence="2">The sequence shown here is derived from an EMBL/GenBank/DDBJ whole genome shotgun (WGS) entry which is preliminary data.</text>
</comment>
<organism evidence="2 3">
    <name type="scientific">Marinobacter xiaoshiensis</name>
    <dbReference type="NCBI Taxonomy" id="3073652"/>
    <lineage>
        <taxon>Bacteria</taxon>
        <taxon>Pseudomonadati</taxon>
        <taxon>Pseudomonadota</taxon>
        <taxon>Gammaproteobacteria</taxon>
        <taxon>Pseudomonadales</taxon>
        <taxon>Marinobacteraceae</taxon>
        <taxon>Marinobacter</taxon>
    </lineage>
</organism>
<protein>
    <submittedName>
        <fullName evidence="2">Polyphosphate polymerase domain-containing protein</fullName>
    </submittedName>
</protein>
<evidence type="ECO:0000313" key="3">
    <source>
        <dbReference type="Proteomes" id="UP001267407"/>
    </source>
</evidence>
<sequence>MNMAVLNPLAGFCGHGLADQMRVALMDRVDAKFVVRPGALEQCLQGLRGAYTILDMDGCRRFVYDTLYFDSPDRRLFLDHHNGKLNRLKVRLRHYRHSKIMFLEVKKKTNRQRTVKTRVPVTFESFVDGSATRFLKEQSGLPVAGMQPALFVSYQRITLISTQNPERITIDTQLAFHSPDRTLSVDLPGVAIVEVKHDRHSGCSPMLQSLARHGCRPVAFSKYCVGTSLLYGSQLKTNRFKPLLRSLYGIGS</sequence>
<dbReference type="EMBL" id="JAVMBO010000017">
    <property type="protein sequence ID" value="MDS1311170.1"/>
    <property type="molecule type" value="Genomic_DNA"/>
</dbReference>
<proteinExistence type="predicted"/>
<dbReference type="InterPro" id="IPR042267">
    <property type="entry name" value="VTC_sf"/>
</dbReference>
<gene>
    <name evidence="2" type="ORF">RKA07_13795</name>
</gene>